<evidence type="ECO:0000256" key="1">
    <source>
        <dbReference type="SAM" id="MobiDB-lite"/>
    </source>
</evidence>
<protein>
    <submittedName>
        <fullName evidence="3">Uncharacterized protein</fullName>
    </submittedName>
</protein>
<feature type="transmembrane region" description="Helical" evidence="2">
    <location>
        <begin position="189"/>
        <end position="208"/>
    </location>
</feature>
<reference evidence="3 4" key="1">
    <citation type="submission" date="2017-03" db="EMBL/GenBank/DDBJ databases">
        <authorList>
            <person name="Afonso C.L."/>
            <person name="Miller P.J."/>
            <person name="Scott M.A."/>
            <person name="Spackman E."/>
            <person name="Goraichik I."/>
            <person name="Dimitrov K.M."/>
            <person name="Suarez D.L."/>
            <person name="Swayne D.E."/>
        </authorList>
    </citation>
    <scope>NUCLEOTIDE SEQUENCE [LARGE SCALE GENOMIC DNA]</scope>
    <source>
        <strain evidence="3 4">ATCC 9172</strain>
    </source>
</reference>
<dbReference type="GeneID" id="303222811"/>
<dbReference type="EMBL" id="FXYY01000006">
    <property type="protein sequence ID" value="SMX77535.1"/>
    <property type="molecule type" value="Genomic_DNA"/>
</dbReference>
<feature type="compositionally biased region" description="Polar residues" evidence="1">
    <location>
        <begin position="50"/>
        <end position="67"/>
    </location>
</feature>
<feature type="transmembrane region" description="Helical" evidence="2">
    <location>
        <begin position="252"/>
        <end position="275"/>
    </location>
</feature>
<organism evidence="3 4">
    <name type="scientific">Brevibacterium linens ATCC 9172</name>
    <dbReference type="NCBI Taxonomy" id="1255617"/>
    <lineage>
        <taxon>Bacteria</taxon>
        <taxon>Bacillati</taxon>
        <taxon>Actinomycetota</taxon>
        <taxon>Actinomycetes</taxon>
        <taxon>Micrococcales</taxon>
        <taxon>Brevibacteriaceae</taxon>
        <taxon>Brevibacterium</taxon>
    </lineage>
</organism>
<feature type="transmembrane region" description="Helical" evidence="2">
    <location>
        <begin position="6"/>
        <end position="25"/>
    </location>
</feature>
<gene>
    <name evidence="3" type="ORF">BLIN9172_01338</name>
</gene>
<feature type="transmembrane region" description="Helical" evidence="2">
    <location>
        <begin position="156"/>
        <end position="177"/>
    </location>
</feature>
<proteinExistence type="predicted"/>
<name>A0A2H1IQR0_BRELN</name>
<evidence type="ECO:0000313" key="4">
    <source>
        <dbReference type="Proteomes" id="UP000234641"/>
    </source>
</evidence>
<feature type="transmembrane region" description="Helical" evidence="2">
    <location>
        <begin position="312"/>
        <end position="334"/>
    </location>
</feature>
<keyword evidence="2" id="KW-1133">Transmembrane helix</keyword>
<accession>A0A2H1IQR0</accession>
<dbReference type="AlphaFoldDB" id="A0A2H1IQR0"/>
<dbReference type="RefSeq" id="WP_101554365.1">
    <property type="nucleotide sequence ID" value="NZ_FXYY01000006.1"/>
</dbReference>
<dbReference type="Proteomes" id="UP000234641">
    <property type="component" value="Unassembled WGS sequence"/>
</dbReference>
<keyword evidence="2" id="KW-0812">Transmembrane</keyword>
<keyword evidence="2" id="KW-0472">Membrane</keyword>
<sequence>MNELGAGISIGVLAALVVFVIYFIGAKLGRWQPRNPNGGAGAQDGYPQAQYGQNPYGQSGYSQSGRPWSSEDETRVLPNNAQGYDAQGYDDVDADQPRATKRELAANIQYSGQMIEANRRAATSSNGDTLAVFTYIFGAALIAVVAFVFFNNLLLPATIGALTGAIICVALSATYTLKSLDFWPDNATITIINLLVALAASIFMYIGAVQTQRDGTSLNSITDSFAPLPFSEGFSGFAMAIGDRVVTFFKDFGFLGFVFLLFMGIGCIIVFTLAAKSLVDVMDWRIFAQFGHNVTDRPMSYSRAVRFQTSKVSHTVTSLVLAVIAVLAATGLLYDGFTWFTR</sequence>
<feature type="region of interest" description="Disordered" evidence="1">
    <location>
        <begin position="35"/>
        <end position="74"/>
    </location>
</feature>
<evidence type="ECO:0000256" key="2">
    <source>
        <dbReference type="SAM" id="Phobius"/>
    </source>
</evidence>
<feature type="transmembrane region" description="Helical" evidence="2">
    <location>
        <begin position="129"/>
        <end position="150"/>
    </location>
</feature>
<evidence type="ECO:0000313" key="3">
    <source>
        <dbReference type="EMBL" id="SMX77535.1"/>
    </source>
</evidence>